<accession>A0ABT6X0D7</accession>
<dbReference type="InterPro" id="IPR027383">
    <property type="entry name" value="Znf_put"/>
</dbReference>
<dbReference type="Gene3D" id="1.20.120.450">
    <property type="entry name" value="dinb family like domain"/>
    <property type="match status" value="1"/>
</dbReference>
<dbReference type="GO" id="GO:0016853">
    <property type="term" value="F:isomerase activity"/>
    <property type="evidence" value="ECO:0007669"/>
    <property type="project" value="UniProtKB-KW"/>
</dbReference>
<evidence type="ECO:0000259" key="4">
    <source>
        <dbReference type="Pfam" id="PF13490"/>
    </source>
</evidence>
<dbReference type="SUPFAM" id="SSF109854">
    <property type="entry name" value="DinB/YfiT-like putative metalloenzymes"/>
    <property type="match status" value="1"/>
</dbReference>
<sequence length="340" mass="36291">MDNHETVVHLIGAWALDACSTVEEKLVESHLGTCPACTEEARGLREAAAGIVDDHLRPPAGARARLLSAARSRRRPAPAAPAYAAPYAAQIAALELLLSDLAPEHWRRIAADGELTVHDLLAHLAATDGLVAAAVGVPVQPPTEPGEGAAARTAAVLRRERQRSPEQTMRSWRAQADAVCHALLAGHPSPGSVTVDLGWPLPLADALTARAFEIWIHREDIAAATGRRTVTPLPEHLHPMADLAVRLLPRVTSRRVAPPLDRYVRWRLTGAGEAWTVPLHPSMPVPAVVRPAAVLTLDVVEFCRLVGGRRDPARIAVEIEGDTTLAREVLAAAPAMAPVP</sequence>
<dbReference type="Pfam" id="PF13490">
    <property type="entry name" value="zf-HC2"/>
    <property type="match status" value="1"/>
</dbReference>
<reference evidence="5 6" key="1">
    <citation type="submission" date="2023-05" db="EMBL/GenBank/DDBJ databases">
        <title>Actinoplanes sp. NEAU-A12 genome sequencing.</title>
        <authorList>
            <person name="Wang Z.-S."/>
        </authorList>
    </citation>
    <scope>NUCLEOTIDE SEQUENCE [LARGE SCALE GENOMIC DNA]</scope>
    <source>
        <strain evidence="5 6">NEAU-A12</strain>
    </source>
</reference>
<evidence type="ECO:0000313" key="6">
    <source>
        <dbReference type="Proteomes" id="UP001241758"/>
    </source>
</evidence>
<feature type="domain" description="Mycothiol-dependent maleylpyruvate isomerase metal-binding" evidence="3">
    <location>
        <begin position="88"/>
        <end position="222"/>
    </location>
</feature>
<keyword evidence="6" id="KW-1185">Reference proteome</keyword>
<dbReference type="InterPro" id="IPR041916">
    <property type="entry name" value="Anti_sigma_zinc_sf"/>
</dbReference>
<keyword evidence="1" id="KW-0805">Transcription regulation</keyword>
<name>A0ABT6X0D7_9ACTN</name>
<protein>
    <submittedName>
        <fullName evidence="5">Maleylpyruvate isomerase family mycothiol-dependent enzyme</fullName>
    </submittedName>
</protein>
<feature type="domain" description="Putative zinc-finger" evidence="4">
    <location>
        <begin position="6"/>
        <end position="37"/>
    </location>
</feature>
<keyword evidence="5" id="KW-0413">Isomerase</keyword>
<evidence type="ECO:0000256" key="1">
    <source>
        <dbReference type="ARBA" id="ARBA00023015"/>
    </source>
</evidence>
<dbReference type="InterPro" id="IPR017517">
    <property type="entry name" value="Maleyloyr_isom"/>
</dbReference>
<organism evidence="5 6">
    <name type="scientific">Actinoplanes sandaracinus</name>
    <dbReference type="NCBI Taxonomy" id="3045177"/>
    <lineage>
        <taxon>Bacteria</taxon>
        <taxon>Bacillati</taxon>
        <taxon>Actinomycetota</taxon>
        <taxon>Actinomycetes</taxon>
        <taxon>Micromonosporales</taxon>
        <taxon>Micromonosporaceae</taxon>
        <taxon>Actinoplanes</taxon>
    </lineage>
</organism>
<keyword evidence="2" id="KW-0804">Transcription</keyword>
<dbReference type="EMBL" id="JASCTH010000046">
    <property type="protein sequence ID" value="MDI6105475.1"/>
    <property type="molecule type" value="Genomic_DNA"/>
</dbReference>
<dbReference type="Pfam" id="PF11716">
    <property type="entry name" value="MDMPI_N"/>
    <property type="match status" value="1"/>
</dbReference>
<dbReference type="NCBIfam" id="TIGR03083">
    <property type="entry name" value="maleylpyruvate isomerase family mycothiol-dependent enzyme"/>
    <property type="match status" value="1"/>
</dbReference>
<dbReference type="InterPro" id="IPR034660">
    <property type="entry name" value="DinB/YfiT-like"/>
</dbReference>
<comment type="caution">
    <text evidence="5">The sequence shown here is derived from an EMBL/GenBank/DDBJ whole genome shotgun (WGS) entry which is preliminary data.</text>
</comment>
<dbReference type="InterPro" id="IPR024344">
    <property type="entry name" value="MDMPI_metal-binding"/>
</dbReference>
<evidence type="ECO:0000259" key="3">
    <source>
        <dbReference type="Pfam" id="PF11716"/>
    </source>
</evidence>
<evidence type="ECO:0000313" key="5">
    <source>
        <dbReference type="EMBL" id="MDI6105475.1"/>
    </source>
</evidence>
<evidence type="ECO:0000256" key="2">
    <source>
        <dbReference type="ARBA" id="ARBA00023163"/>
    </source>
</evidence>
<dbReference type="Proteomes" id="UP001241758">
    <property type="component" value="Unassembled WGS sequence"/>
</dbReference>
<gene>
    <name evidence="5" type="ORF">QLQ12_43520</name>
</gene>
<dbReference type="Gene3D" id="1.10.10.1320">
    <property type="entry name" value="Anti-sigma factor, zinc-finger domain"/>
    <property type="match status" value="1"/>
</dbReference>
<proteinExistence type="predicted"/>